<keyword evidence="3" id="KW-1185">Reference proteome</keyword>
<dbReference type="Proteomes" id="UP000299102">
    <property type="component" value="Unassembled WGS sequence"/>
</dbReference>
<dbReference type="EMBL" id="BGZK01001248">
    <property type="protein sequence ID" value="GBP75438.1"/>
    <property type="molecule type" value="Genomic_DNA"/>
</dbReference>
<evidence type="ECO:0000313" key="3">
    <source>
        <dbReference type="Proteomes" id="UP000299102"/>
    </source>
</evidence>
<evidence type="ECO:0000256" key="1">
    <source>
        <dbReference type="SAM" id="MobiDB-lite"/>
    </source>
</evidence>
<name>A0A4C1YH89_EUMVA</name>
<feature type="compositionally biased region" description="Basic residues" evidence="1">
    <location>
        <begin position="24"/>
        <end position="34"/>
    </location>
</feature>
<gene>
    <name evidence="2" type="ORF">EVAR_54531_1</name>
</gene>
<sequence length="209" mass="23406">MSKVSVIYQREIKATRNALPQMDRRHKKHRKKRPDAKGTRPWVVASLSRSLSPTAKRHSRLLMMIYSQSFSRNFDQAKTRVGGLKFKLLDVKEVLLQKVEIAVTIERVTIFNAPACNGLQCFLYTSEAPTAWFARDSNTRDNSLSLLHLHYLDGATCTHGTVCLEMVFGYKHSEIGTGIEIAVSTAPSADTKDVRNSFRGHAGGVASER</sequence>
<protein>
    <submittedName>
        <fullName evidence="2">Uncharacterized protein</fullName>
    </submittedName>
</protein>
<evidence type="ECO:0000313" key="2">
    <source>
        <dbReference type="EMBL" id="GBP75438.1"/>
    </source>
</evidence>
<reference evidence="2 3" key="1">
    <citation type="journal article" date="2019" name="Commun. Biol.">
        <title>The bagworm genome reveals a unique fibroin gene that provides high tensile strength.</title>
        <authorList>
            <person name="Kono N."/>
            <person name="Nakamura H."/>
            <person name="Ohtoshi R."/>
            <person name="Tomita M."/>
            <person name="Numata K."/>
            <person name="Arakawa K."/>
        </authorList>
    </citation>
    <scope>NUCLEOTIDE SEQUENCE [LARGE SCALE GENOMIC DNA]</scope>
</reference>
<dbReference type="AlphaFoldDB" id="A0A4C1YH89"/>
<comment type="caution">
    <text evidence="2">The sequence shown here is derived from an EMBL/GenBank/DDBJ whole genome shotgun (WGS) entry which is preliminary data.</text>
</comment>
<feature type="region of interest" description="Disordered" evidence="1">
    <location>
        <begin position="17"/>
        <end position="39"/>
    </location>
</feature>
<organism evidence="2 3">
    <name type="scientific">Eumeta variegata</name>
    <name type="common">Bagworm moth</name>
    <name type="synonym">Eumeta japonica</name>
    <dbReference type="NCBI Taxonomy" id="151549"/>
    <lineage>
        <taxon>Eukaryota</taxon>
        <taxon>Metazoa</taxon>
        <taxon>Ecdysozoa</taxon>
        <taxon>Arthropoda</taxon>
        <taxon>Hexapoda</taxon>
        <taxon>Insecta</taxon>
        <taxon>Pterygota</taxon>
        <taxon>Neoptera</taxon>
        <taxon>Endopterygota</taxon>
        <taxon>Lepidoptera</taxon>
        <taxon>Glossata</taxon>
        <taxon>Ditrysia</taxon>
        <taxon>Tineoidea</taxon>
        <taxon>Psychidae</taxon>
        <taxon>Oiketicinae</taxon>
        <taxon>Eumeta</taxon>
    </lineage>
</organism>
<proteinExistence type="predicted"/>
<accession>A0A4C1YH89</accession>